<reference evidence="2" key="2">
    <citation type="submission" date="2017-11" db="EMBL/GenBank/DDBJ databases">
        <title>Coralsnake Venomics: Analyses of Venom Gland Transcriptomes and Proteomes of Six Brazilian Taxa.</title>
        <authorList>
            <person name="Aird S.D."/>
            <person name="Jorge da Silva N."/>
            <person name="Qiu L."/>
            <person name="Villar-Briones A."/>
            <person name="Aparecida-Saddi V."/>
            <person name="Campos-Telles M.P."/>
            <person name="Grau M."/>
            <person name="Mikheyev A.S."/>
        </authorList>
    </citation>
    <scope>NUCLEOTIDE SEQUENCE</scope>
    <source>
        <tissue evidence="2">Venom_gland</tissue>
    </source>
</reference>
<evidence type="ECO:0000256" key="1">
    <source>
        <dbReference type="SAM" id="MobiDB-lite"/>
    </source>
</evidence>
<protein>
    <submittedName>
        <fullName evidence="2">Uncharacterized protein</fullName>
    </submittedName>
</protein>
<name>A0A2D4HJP4_MICLE</name>
<proteinExistence type="predicted"/>
<dbReference type="EMBL" id="IACK01034279">
    <property type="protein sequence ID" value="LAA72180.1"/>
    <property type="molecule type" value="Transcribed_RNA"/>
</dbReference>
<sequence length="99" mass="10520">MSGFHSTSFQVGGSSPQKSKRGATETKQRCGAFDQITQAKTLTLQQAAGVERGLCIRWQPGQSPGIGPEVWVGAEEVAVLPAIPMPAAPSQPKLECHYI</sequence>
<accession>A0A2D4HJP4</accession>
<reference evidence="2" key="1">
    <citation type="submission" date="2017-07" db="EMBL/GenBank/DDBJ databases">
        <authorList>
            <person name="Mikheyev A."/>
            <person name="Grau M."/>
        </authorList>
    </citation>
    <scope>NUCLEOTIDE SEQUENCE</scope>
    <source>
        <tissue evidence="2">Venom_gland</tissue>
    </source>
</reference>
<organism evidence="2">
    <name type="scientific">Micrurus lemniscatus lemniscatus</name>
    <dbReference type="NCBI Taxonomy" id="129467"/>
    <lineage>
        <taxon>Eukaryota</taxon>
        <taxon>Metazoa</taxon>
        <taxon>Chordata</taxon>
        <taxon>Craniata</taxon>
        <taxon>Vertebrata</taxon>
        <taxon>Euteleostomi</taxon>
        <taxon>Lepidosauria</taxon>
        <taxon>Squamata</taxon>
        <taxon>Bifurcata</taxon>
        <taxon>Unidentata</taxon>
        <taxon>Episquamata</taxon>
        <taxon>Toxicofera</taxon>
        <taxon>Serpentes</taxon>
        <taxon>Colubroidea</taxon>
        <taxon>Elapidae</taxon>
        <taxon>Elapinae</taxon>
        <taxon>Micrurus</taxon>
    </lineage>
</organism>
<evidence type="ECO:0000313" key="2">
    <source>
        <dbReference type="EMBL" id="LAA72180.1"/>
    </source>
</evidence>
<feature type="region of interest" description="Disordered" evidence="1">
    <location>
        <begin position="1"/>
        <end position="28"/>
    </location>
</feature>
<dbReference type="AlphaFoldDB" id="A0A2D4HJP4"/>
<feature type="compositionally biased region" description="Polar residues" evidence="1">
    <location>
        <begin position="1"/>
        <end position="17"/>
    </location>
</feature>